<dbReference type="InterPro" id="IPR017853">
    <property type="entry name" value="GH"/>
</dbReference>
<dbReference type="GO" id="GO:0004553">
    <property type="term" value="F:hydrolase activity, hydrolyzing O-glycosyl compounds"/>
    <property type="evidence" value="ECO:0007669"/>
    <property type="project" value="InterPro"/>
</dbReference>
<protein>
    <submittedName>
        <fullName evidence="6">Glycoside hydrolase 35 catalytic domain-containing protein</fullName>
    </submittedName>
</protein>
<evidence type="ECO:0000256" key="1">
    <source>
        <dbReference type="ARBA" id="ARBA00009809"/>
    </source>
</evidence>
<dbReference type="WBParaSite" id="ACRNAN_scaffold3053.g31398.t1">
    <property type="protein sequence ID" value="ACRNAN_scaffold3053.g31398.t1"/>
    <property type="gene ID" value="ACRNAN_scaffold3053.g31398"/>
</dbReference>
<dbReference type="PANTHER" id="PTHR23421">
    <property type="entry name" value="BETA-GALACTOSIDASE RELATED"/>
    <property type="match status" value="1"/>
</dbReference>
<dbReference type="Gene3D" id="3.20.20.80">
    <property type="entry name" value="Glycosidases"/>
    <property type="match status" value="2"/>
</dbReference>
<evidence type="ECO:0000256" key="2">
    <source>
        <dbReference type="ARBA" id="ARBA00022801"/>
    </source>
</evidence>
<dbReference type="InterPro" id="IPR031330">
    <property type="entry name" value="Gly_Hdrlase_35_cat"/>
</dbReference>
<sequence>MRVHPGLWNDRLQRLRALGFNAVQVYVPWNLHEPTEGKYISKVQNYYNKLLDLVVPLLYKNGGPILTIQVENEYGYAGHCSRDYMVWLRDLIRSKVGNETLLTTGPAVCTEFWVNWFTSWGQTNGNSPNPASVVENLNYMYYHWNASVNFYMVHGGTNFGFMNGAGITTSYDYGALIAENGDITPAYTAVHAWVKNITNWPQPPLPIPANNPPWA</sequence>
<dbReference type="Gene3D" id="2.60.120.260">
    <property type="entry name" value="Galactose-binding domain-like"/>
    <property type="match status" value="1"/>
</dbReference>
<feature type="domain" description="Glycoside hydrolase 35 catalytic" evidence="4">
    <location>
        <begin position="1"/>
        <end position="39"/>
    </location>
</feature>
<dbReference type="Pfam" id="PF01301">
    <property type="entry name" value="Glyco_hydro_35"/>
    <property type="match status" value="2"/>
</dbReference>
<dbReference type="PROSITE" id="PS01182">
    <property type="entry name" value="GLYCOSYL_HYDROL_F35"/>
    <property type="match status" value="1"/>
</dbReference>
<keyword evidence="5" id="KW-1185">Reference proteome</keyword>
<dbReference type="GO" id="GO:0005975">
    <property type="term" value="P:carbohydrate metabolic process"/>
    <property type="evidence" value="ECO:0007669"/>
    <property type="project" value="InterPro"/>
</dbReference>
<dbReference type="InterPro" id="IPR019801">
    <property type="entry name" value="Glyco_hydro_35_CS"/>
</dbReference>
<evidence type="ECO:0000313" key="6">
    <source>
        <dbReference type="WBParaSite" id="ACRNAN_scaffold3053.g31398.t1"/>
    </source>
</evidence>
<dbReference type="SUPFAM" id="SSF51445">
    <property type="entry name" value="(Trans)glycosidases"/>
    <property type="match status" value="1"/>
</dbReference>
<evidence type="ECO:0000313" key="5">
    <source>
        <dbReference type="Proteomes" id="UP000887540"/>
    </source>
</evidence>
<keyword evidence="2" id="KW-0378">Hydrolase</keyword>
<dbReference type="AlphaFoldDB" id="A0A914DKV4"/>
<organism evidence="5 6">
    <name type="scientific">Acrobeloides nanus</name>
    <dbReference type="NCBI Taxonomy" id="290746"/>
    <lineage>
        <taxon>Eukaryota</taxon>
        <taxon>Metazoa</taxon>
        <taxon>Ecdysozoa</taxon>
        <taxon>Nematoda</taxon>
        <taxon>Chromadorea</taxon>
        <taxon>Rhabditida</taxon>
        <taxon>Tylenchina</taxon>
        <taxon>Cephalobomorpha</taxon>
        <taxon>Cephaloboidea</taxon>
        <taxon>Cephalobidae</taxon>
        <taxon>Acrobeloides</taxon>
    </lineage>
</organism>
<evidence type="ECO:0000259" key="4">
    <source>
        <dbReference type="Pfam" id="PF01301"/>
    </source>
</evidence>
<keyword evidence="3" id="KW-0326">Glycosidase</keyword>
<dbReference type="Proteomes" id="UP000887540">
    <property type="component" value="Unplaced"/>
</dbReference>
<accession>A0A914DKV4</accession>
<comment type="similarity">
    <text evidence="1">Belongs to the glycosyl hydrolase 35 family.</text>
</comment>
<proteinExistence type="inferred from homology"/>
<evidence type="ECO:0000256" key="3">
    <source>
        <dbReference type="ARBA" id="ARBA00023295"/>
    </source>
</evidence>
<name>A0A914DKV4_9BILA</name>
<feature type="domain" description="Glycoside hydrolase 35 catalytic" evidence="4">
    <location>
        <begin position="103"/>
        <end position="196"/>
    </location>
</feature>
<reference evidence="6" key="1">
    <citation type="submission" date="2022-11" db="UniProtKB">
        <authorList>
            <consortium name="WormBaseParasite"/>
        </authorList>
    </citation>
    <scope>IDENTIFICATION</scope>
</reference>
<dbReference type="InterPro" id="IPR001944">
    <property type="entry name" value="Glycoside_Hdrlase_35"/>
</dbReference>